<evidence type="ECO:0000313" key="2">
    <source>
        <dbReference type="Proteomes" id="UP000292346"/>
    </source>
</evidence>
<organism evidence="1 2">
    <name type="scientific">Kribbella soli</name>
    <dbReference type="NCBI Taxonomy" id="1124743"/>
    <lineage>
        <taxon>Bacteria</taxon>
        <taxon>Bacillati</taxon>
        <taxon>Actinomycetota</taxon>
        <taxon>Actinomycetes</taxon>
        <taxon>Propionibacteriales</taxon>
        <taxon>Kribbellaceae</taxon>
        <taxon>Kribbella</taxon>
    </lineage>
</organism>
<dbReference type="OrthoDB" id="3371087at2"/>
<sequence>MIVIEREVSVAATPEHVFDYLADFRTTEEWDPGTIRTVLLQGDGGEGTTYRNTSRFNGRETELTYVVEEYARPSKIVLRGENRAIVARDTMTFRSEAHITRVIYRAEFQLKGLARLAELFLRRSFERLGEEAEDALRNALGKLAA</sequence>
<dbReference type="Pfam" id="PF10604">
    <property type="entry name" value="Polyketide_cyc2"/>
    <property type="match status" value="1"/>
</dbReference>
<dbReference type="Gene3D" id="3.30.530.20">
    <property type="match status" value="1"/>
</dbReference>
<comment type="caution">
    <text evidence="1">The sequence shown here is derived from an EMBL/GenBank/DDBJ whole genome shotgun (WGS) entry which is preliminary data.</text>
</comment>
<evidence type="ECO:0000313" key="1">
    <source>
        <dbReference type="EMBL" id="TCC02533.1"/>
    </source>
</evidence>
<reference evidence="1 2" key="1">
    <citation type="submission" date="2019-02" db="EMBL/GenBank/DDBJ databases">
        <title>Kribbella capetownensis sp. nov. and Kribbella speibonae sp. nov., isolated from soil.</title>
        <authorList>
            <person name="Curtis S.M."/>
            <person name="Norton I."/>
            <person name="Everest G.J."/>
            <person name="Meyers P.R."/>
        </authorList>
    </citation>
    <scope>NUCLEOTIDE SEQUENCE [LARGE SCALE GENOMIC DNA]</scope>
    <source>
        <strain evidence="1 2">KCTC 29219</strain>
    </source>
</reference>
<dbReference type="InterPro" id="IPR023393">
    <property type="entry name" value="START-like_dom_sf"/>
</dbReference>
<dbReference type="RefSeq" id="WP_131346307.1">
    <property type="nucleotide sequence ID" value="NZ_SJJZ01000005.1"/>
</dbReference>
<name>A0A4R0GZ16_9ACTN</name>
<dbReference type="Proteomes" id="UP000292346">
    <property type="component" value="Unassembled WGS sequence"/>
</dbReference>
<accession>A0A4R0GZ16</accession>
<keyword evidence="2" id="KW-1185">Reference proteome</keyword>
<dbReference type="SUPFAM" id="SSF55961">
    <property type="entry name" value="Bet v1-like"/>
    <property type="match status" value="1"/>
</dbReference>
<dbReference type="AlphaFoldDB" id="A0A4R0GZ16"/>
<proteinExistence type="predicted"/>
<dbReference type="EMBL" id="SJJZ01000005">
    <property type="protein sequence ID" value="TCC02533.1"/>
    <property type="molecule type" value="Genomic_DNA"/>
</dbReference>
<protein>
    <submittedName>
        <fullName evidence="1">Polyketide cyclase</fullName>
    </submittedName>
</protein>
<gene>
    <name evidence="1" type="ORF">E0H45_36420</name>
</gene>
<dbReference type="InterPro" id="IPR019587">
    <property type="entry name" value="Polyketide_cyclase/dehydratase"/>
</dbReference>